<sequence>MGDNVACPLIYLGQECVERIKATPPLRNSNREHLINGTTWRVWVPEYRDVVITVQGKPTEAVIHKEQTHPSVIVIDRHLLTKRAKAYFYF</sequence>
<evidence type="ECO:0000313" key="2">
    <source>
        <dbReference type="Proteomes" id="UP000244523"/>
    </source>
</evidence>
<keyword evidence="2" id="KW-1185">Reference proteome</keyword>
<dbReference type="Proteomes" id="UP000244523">
    <property type="component" value="Unassembled WGS sequence"/>
</dbReference>
<organism evidence="1 2">
    <name type="scientific">Yoonia sediminilitoris</name>
    <dbReference type="NCBI Taxonomy" id="1286148"/>
    <lineage>
        <taxon>Bacteria</taxon>
        <taxon>Pseudomonadati</taxon>
        <taxon>Pseudomonadota</taxon>
        <taxon>Alphaproteobacteria</taxon>
        <taxon>Rhodobacterales</taxon>
        <taxon>Paracoccaceae</taxon>
        <taxon>Yoonia</taxon>
    </lineage>
</organism>
<protein>
    <submittedName>
        <fullName evidence="1">Uncharacterized protein</fullName>
    </submittedName>
</protein>
<comment type="caution">
    <text evidence="1">The sequence shown here is derived from an EMBL/GenBank/DDBJ whole genome shotgun (WGS) entry which is preliminary data.</text>
</comment>
<evidence type="ECO:0000313" key="1">
    <source>
        <dbReference type="EMBL" id="PUB11321.1"/>
    </source>
</evidence>
<dbReference type="EMBL" id="QBUD01000014">
    <property type="protein sequence ID" value="PUB11321.1"/>
    <property type="molecule type" value="Genomic_DNA"/>
</dbReference>
<name>A0A2T6K999_9RHOB</name>
<reference evidence="1 2" key="1">
    <citation type="submission" date="2018-04" db="EMBL/GenBank/DDBJ databases">
        <title>Genomic Encyclopedia of Archaeal and Bacterial Type Strains, Phase II (KMG-II): from individual species to whole genera.</title>
        <authorList>
            <person name="Goeker M."/>
        </authorList>
    </citation>
    <scope>NUCLEOTIDE SEQUENCE [LARGE SCALE GENOMIC DNA]</scope>
    <source>
        <strain evidence="1 2">DSM 29955</strain>
    </source>
</reference>
<dbReference type="AlphaFoldDB" id="A0A2T6K999"/>
<accession>A0A2T6K999</accession>
<gene>
    <name evidence="1" type="ORF">C8N45_11496</name>
</gene>
<proteinExistence type="predicted"/>